<organism evidence="1 2">
    <name type="scientific">Suillus luteus UH-Slu-Lm8-n1</name>
    <dbReference type="NCBI Taxonomy" id="930992"/>
    <lineage>
        <taxon>Eukaryota</taxon>
        <taxon>Fungi</taxon>
        <taxon>Dikarya</taxon>
        <taxon>Basidiomycota</taxon>
        <taxon>Agaricomycotina</taxon>
        <taxon>Agaricomycetes</taxon>
        <taxon>Agaricomycetidae</taxon>
        <taxon>Boletales</taxon>
        <taxon>Suillineae</taxon>
        <taxon>Suillaceae</taxon>
        <taxon>Suillus</taxon>
    </lineage>
</organism>
<evidence type="ECO:0000313" key="2">
    <source>
        <dbReference type="Proteomes" id="UP000054485"/>
    </source>
</evidence>
<sequence>MNTTSGIPMIAELPFHTAGNHEVRRNETFANIVTLTTFWGTRVPVDGSEEPMMPQFSDLPLIGRMKNQRLIRYASLARLSADREASSRGVFHDNALRLVIPSSGRQIIAQPAWD</sequence>
<reference evidence="2" key="2">
    <citation type="submission" date="2015-01" db="EMBL/GenBank/DDBJ databases">
        <title>Evolutionary Origins and Diversification of the Mycorrhizal Mutualists.</title>
        <authorList>
            <consortium name="DOE Joint Genome Institute"/>
            <consortium name="Mycorrhizal Genomics Consortium"/>
            <person name="Kohler A."/>
            <person name="Kuo A."/>
            <person name="Nagy L.G."/>
            <person name="Floudas D."/>
            <person name="Copeland A."/>
            <person name="Barry K.W."/>
            <person name="Cichocki N."/>
            <person name="Veneault-Fourrey C."/>
            <person name="LaButti K."/>
            <person name="Lindquist E.A."/>
            <person name="Lipzen A."/>
            <person name="Lundell T."/>
            <person name="Morin E."/>
            <person name="Murat C."/>
            <person name="Riley R."/>
            <person name="Ohm R."/>
            <person name="Sun H."/>
            <person name="Tunlid A."/>
            <person name="Henrissat B."/>
            <person name="Grigoriev I.V."/>
            <person name="Hibbett D.S."/>
            <person name="Martin F."/>
        </authorList>
    </citation>
    <scope>NUCLEOTIDE SEQUENCE [LARGE SCALE GENOMIC DNA]</scope>
    <source>
        <strain evidence="2">UH-Slu-Lm8-n1</strain>
    </source>
</reference>
<gene>
    <name evidence="1" type="ORF">CY34DRAFT_803069</name>
</gene>
<name>A0A0D0A2A2_9AGAM</name>
<proteinExistence type="predicted"/>
<dbReference type="Proteomes" id="UP000054485">
    <property type="component" value="Unassembled WGS sequence"/>
</dbReference>
<accession>A0A0D0A2A2</accession>
<dbReference type="EMBL" id="KN835198">
    <property type="protein sequence ID" value="KIK44055.1"/>
    <property type="molecule type" value="Genomic_DNA"/>
</dbReference>
<dbReference type="AlphaFoldDB" id="A0A0D0A2A2"/>
<reference evidence="1 2" key="1">
    <citation type="submission" date="2014-04" db="EMBL/GenBank/DDBJ databases">
        <authorList>
            <consortium name="DOE Joint Genome Institute"/>
            <person name="Kuo A."/>
            <person name="Ruytinx J."/>
            <person name="Rineau F."/>
            <person name="Colpaert J."/>
            <person name="Kohler A."/>
            <person name="Nagy L.G."/>
            <person name="Floudas D."/>
            <person name="Copeland A."/>
            <person name="Barry K.W."/>
            <person name="Cichocki N."/>
            <person name="Veneault-Fourrey C."/>
            <person name="LaButti K."/>
            <person name="Lindquist E.A."/>
            <person name="Lipzen A."/>
            <person name="Lundell T."/>
            <person name="Morin E."/>
            <person name="Murat C."/>
            <person name="Sun H."/>
            <person name="Tunlid A."/>
            <person name="Henrissat B."/>
            <person name="Grigoriev I.V."/>
            <person name="Hibbett D.S."/>
            <person name="Martin F."/>
            <person name="Nordberg H.P."/>
            <person name="Cantor M.N."/>
            <person name="Hua S.X."/>
        </authorList>
    </citation>
    <scope>NUCLEOTIDE SEQUENCE [LARGE SCALE GENOMIC DNA]</scope>
    <source>
        <strain evidence="1 2">UH-Slu-Lm8-n1</strain>
    </source>
</reference>
<dbReference type="InParanoid" id="A0A0D0A2A2"/>
<protein>
    <submittedName>
        <fullName evidence="1">Uncharacterized protein</fullName>
    </submittedName>
</protein>
<evidence type="ECO:0000313" key="1">
    <source>
        <dbReference type="EMBL" id="KIK44055.1"/>
    </source>
</evidence>
<keyword evidence="2" id="KW-1185">Reference proteome</keyword>
<dbReference type="HOGENOM" id="CLU_2122712_0_0_1"/>